<organism evidence="4 5">
    <name type="scientific">Fundidesulfovibrio magnetotacticus</name>
    <dbReference type="NCBI Taxonomy" id="2730080"/>
    <lineage>
        <taxon>Bacteria</taxon>
        <taxon>Pseudomonadati</taxon>
        <taxon>Thermodesulfobacteriota</taxon>
        <taxon>Desulfovibrionia</taxon>
        <taxon>Desulfovibrionales</taxon>
        <taxon>Desulfovibrionaceae</taxon>
        <taxon>Fundidesulfovibrio</taxon>
    </lineage>
</organism>
<evidence type="ECO:0000313" key="4">
    <source>
        <dbReference type="EMBL" id="GFK94463.1"/>
    </source>
</evidence>
<comment type="similarity">
    <text evidence="1 2">Belongs to the UPF0251 family.</text>
</comment>
<dbReference type="RefSeq" id="WP_173084568.1">
    <property type="nucleotide sequence ID" value="NZ_BLTE01000010.1"/>
</dbReference>
<feature type="region of interest" description="Disordered" evidence="3">
    <location>
        <begin position="91"/>
        <end position="123"/>
    </location>
</feature>
<dbReference type="HAMAP" id="MF_00674">
    <property type="entry name" value="UPF0251"/>
    <property type="match status" value="1"/>
</dbReference>
<dbReference type="PANTHER" id="PTHR37478:SF2">
    <property type="entry name" value="UPF0251 PROTEIN TK0562"/>
    <property type="match status" value="1"/>
</dbReference>
<evidence type="ECO:0000313" key="5">
    <source>
        <dbReference type="Proteomes" id="UP000494245"/>
    </source>
</evidence>
<sequence>MPRPRKRRRIGQAPPAVFFKPQGVPLEQLRGVVLSLEGFEALRLVDALGLSQEEAAARMEVSRPTLCRILGEARSVVARAITAGWAIRVEQEAPDEAGRPAPPCRGRGCGRRRGAPQPEEEPS</sequence>
<dbReference type="AlphaFoldDB" id="A0A6V8LPF9"/>
<comment type="caution">
    <text evidence="4">The sequence shown here is derived from an EMBL/GenBank/DDBJ whole genome shotgun (WGS) entry which is preliminary data.</text>
</comment>
<protein>
    <recommendedName>
        <fullName evidence="2">UPF0251 protein NNJEOMEG_02308</fullName>
    </recommendedName>
</protein>
<dbReference type="PANTHER" id="PTHR37478">
    <property type="match status" value="1"/>
</dbReference>
<gene>
    <name evidence="4" type="ORF">NNJEOMEG_02308</name>
</gene>
<evidence type="ECO:0000256" key="1">
    <source>
        <dbReference type="ARBA" id="ARBA00009350"/>
    </source>
</evidence>
<proteinExistence type="inferred from homology"/>
<accession>A0A6V8LPF9</accession>
<evidence type="ECO:0000256" key="3">
    <source>
        <dbReference type="SAM" id="MobiDB-lite"/>
    </source>
</evidence>
<dbReference type="EMBL" id="BLTE01000010">
    <property type="protein sequence ID" value="GFK94463.1"/>
    <property type="molecule type" value="Genomic_DNA"/>
</dbReference>
<reference evidence="4 5" key="2">
    <citation type="submission" date="2020-05" db="EMBL/GenBank/DDBJ databases">
        <title>Draft genome sequence of Desulfovibrio sp. strainFSS-1.</title>
        <authorList>
            <person name="Shimoshige H."/>
            <person name="Kobayashi H."/>
            <person name="Maekawa T."/>
        </authorList>
    </citation>
    <scope>NUCLEOTIDE SEQUENCE [LARGE SCALE GENOMIC DNA]</scope>
    <source>
        <strain evidence="4 5">SIID29052-01</strain>
    </source>
</reference>
<dbReference type="Pfam" id="PF02001">
    <property type="entry name" value="DUF134"/>
    <property type="match status" value="1"/>
</dbReference>
<reference evidence="4 5" key="1">
    <citation type="submission" date="2020-04" db="EMBL/GenBank/DDBJ databases">
        <authorList>
            <consortium name="Desulfovibrio sp. FSS-1 genome sequencing consortium"/>
            <person name="Shimoshige H."/>
            <person name="Kobayashi H."/>
            <person name="Maekawa T."/>
        </authorList>
    </citation>
    <scope>NUCLEOTIDE SEQUENCE [LARGE SCALE GENOMIC DNA]</scope>
    <source>
        <strain evidence="4 5">SIID29052-01</strain>
    </source>
</reference>
<name>A0A6V8LPF9_9BACT</name>
<dbReference type="Proteomes" id="UP000494245">
    <property type="component" value="Unassembled WGS sequence"/>
</dbReference>
<dbReference type="InterPro" id="IPR002852">
    <property type="entry name" value="UPF0251"/>
</dbReference>
<keyword evidence="5" id="KW-1185">Reference proteome</keyword>
<evidence type="ECO:0000256" key="2">
    <source>
        <dbReference type="HAMAP-Rule" id="MF_00674"/>
    </source>
</evidence>